<proteinExistence type="predicted"/>
<reference evidence="1 2" key="1">
    <citation type="submission" date="2012-02" db="EMBL/GenBank/DDBJ databases">
        <title>The Genome Sequence of Bacteroides salyersiae CL02T12C01.</title>
        <authorList>
            <consortium name="The Broad Institute Genome Sequencing Platform"/>
            <person name="Earl A."/>
            <person name="Ward D."/>
            <person name="Feldgarden M."/>
            <person name="Gevers D."/>
            <person name="Zitomersky N.L."/>
            <person name="Coyne M.J."/>
            <person name="Comstock L.E."/>
            <person name="Young S.K."/>
            <person name="Zeng Q."/>
            <person name="Gargeya S."/>
            <person name="Fitzgerald M."/>
            <person name="Haas B."/>
            <person name="Abouelleil A."/>
            <person name="Alvarado L."/>
            <person name="Arachchi H.M."/>
            <person name="Berlin A."/>
            <person name="Chapman S.B."/>
            <person name="Gearin G."/>
            <person name="Goldberg J."/>
            <person name="Griggs A."/>
            <person name="Gujja S."/>
            <person name="Hansen M."/>
            <person name="Heiman D."/>
            <person name="Howarth C."/>
            <person name="Larimer J."/>
            <person name="Lui A."/>
            <person name="MacDonald P.J.P."/>
            <person name="McCowen C."/>
            <person name="Montmayeur A."/>
            <person name="Murphy C."/>
            <person name="Neiman D."/>
            <person name="Pearson M."/>
            <person name="Priest M."/>
            <person name="Roberts A."/>
            <person name="Saif S."/>
            <person name="Shea T."/>
            <person name="Sisk P."/>
            <person name="Stolte C."/>
            <person name="Sykes S."/>
            <person name="Wortman J."/>
            <person name="Nusbaum C."/>
            <person name="Birren B."/>
        </authorList>
    </citation>
    <scope>NUCLEOTIDE SEQUENCE [LARGE SCALE GENOMIC DNA]</scope>
    <source>
        <strain evidence="1 2">CL02T12C01</strain>
    </source>
</reference>
<organism evidence="1 2">
    <name type="scientific">Bacteroides salyersiae CL02T12C01</name>
    <dbReference type="NCBI Taxonomy" id="997887"/>
    <lineage>
        <taxon>Bacteria</taxon>
        <taxon>Pseudomonadati</taxon>
        <taxon>Bacteroidota</taxon>
        <taxon>Bacteroidia</taxon>
        <taxon>Bacteroidales</taxon>
        <taxon>Bacteroidaceae</taxon>
        <taxon>Bacteroides</taxon>
    </lineage>
</organism>
<dbReference type="PATRIC" id="fig|997887.3.peg.3831"/>
<evidence type="ECO:0000313" key="2">
    <source>
        <dbReference type="Proteomes" id="UP000005150"/>
    </source>
</evidence>
<evidence type="ECO:0000313" key="1">
    <source>
        <dbReference type="EMBL" id="EIY58721.1"/>
    </source>
</evidence>
<accession>I9SR31</accession>
<dbReference type="Proteomes" id="UP000005150">
    <property type="component" value="Unassembled WGS sequence"/>
</dbReference>
<name>I9SR31_9BACE</name>
<dbReference type="HOGENOM" id="CLU_2966443_0_0_10"/>
<dbReference type="EMBL" id="AGXV01000042">
    <property type="protein sequence ID" value="EIY58721.1"/>
    <property type="molecule type" value="Genomic_DNA"/>
</dbReference>
<protein>
    <recommendedName>
        <fullName evidence="3">Mobilization protein</fullName>
    </recommendedName>
</protein>
<keyword evidence="2" id="KW-1185">Reference proteome</keyword>
<sequence length="64" mass="7101">MGFVVLHMEKAHGSDSGTTGHIERFIIPKNADPTRTHLNRKLVTYPDGIKGRSAAMQRRLEEAG</sequence>
<gene>
    <name evidence="1" type="ORF">HMPREF1071_03686</name>
</gene>
<evidence type="ECO:0008006" key="3">
    <source>
        <dbReference type="Google" id="ProtNLM"/>
    </source>
</evidence>
<comment type="caution">
    <text evidence="1">The sequence shown here is derived from an EMBL/GenBank/DDBJ whole genome shotgun (WGS) entry which is preliminary data.</text>
</comment>
<dbReference type="AlphaFoldDB" id="I9SR31"/>